<accession>A0A1D2VFJ8</accession>
<evidence type="ECO:0000256" key="7">
    <source>
        <dbReference type="SAM" id="Coils"/>
    </source>
</evidence>
<feature type="coiled-coil region" evidence="7">
    <location>
        <begin position="329"/>
        <end position="356"/>
    </location>
</feature>
<feature type="coiled-coil region" evidence="7">
    <location>
        <begin position="835"/>
        <end position="941"/>
    </location>
</feature>
<dbReference type="InParanoid" id="A0A1D2VFJ8"/>
<comment type="subcellular location">
    <subcellularLocation>
        <location evidence="2">Cytoplasm</location>
        <location evidence="2">Cytoskeleton</location>
        <location evidence="2">Spindle</location>
    </subcellularLocation>
    <subcellularLocation>
        <location evidence="1">Nucleus</location>
    </subcellularLocation>
</comment>
<name>A0A1D2VFJ8_9ASCO</name>
<feature type="domain" description="Inner centromere protein ARK-binding" evidence="9">
    <location>
        <begin position="1267"/>
        <end position="1318"/>
    </location>
</feature>
<keyword evidence="11" id="KW-1185">Reference proteome</keyword>
<evidence type="ECO:0000256" key="3">
    <source>
        <dbReference type="ARBA" id="ARBA00010042"/>
    </source>
</evidence>
<feature type="compositionally biased region" description="Polar residues" evidence="8">
    <location>
        <begin position="597"/>
        <end position="620"/>
    </location>
</feature>
<sequence>MNEFWVLNLTKNKNNSTLIPGSSKWIASQLSQMNSDAQSLAETFLNSVNSNINWLNNQMLEILSNKEYDENQLQIPKSQNISDNDLSISINPSSSFSIDNYTSVIDISDDEDQDQLQINYQNFNHYQTRNKTQNLNQTHQEFHDIKNSDVDIDFDLTLDLDDQTIINTTRNIINQFSSPFYSQNFHTHNIQNTRNISKNNNTEDQIQNKNENRTDNKIKSVKFKNNSNQSIINHSNHSQHSSISSPLNISISDISQSFSMVSSKRVIHSSPSKININNQTSNEINDKINEEITDKITDKINHEINHGINNQSDNKSDKKLDNTNHNHIIENAKNFIQKIDNNNNEINNKIDNKIDNRIENSLNKENYFENQTKIVEKNQNSIRNQIEKQKKIEIEIENNNKIDNKIDKIDSEIDFQREHVIELENQRENENVRKIPYKFAPLPTRLPLKRLSSPSRKRNKKFHVNKTFTNITTLDSNIPSSFQVFRDKPDFKLSKSAGDISSNHNLLNQSSKISLIDISKRFENQKSMPRIELQNQKKRNSITERINDIQMDNIKHRETMPLQDNQNDISKSEHKNIPSFSRSQLREKSILADHSSNKSTNINPGNKRVNGQQASLVSTNKKVEKNLPSPKNSDIEPNRNSIQPKQNEFLGNVNEEIVLILKQETNKNHPIDLEKTHNKNTFEETEKAKEKICFSNNSQISKLNHKLEDNFQKFENHKILRTSPKNELFTNPNLLNLKNKMPKFSEINNKKDEPIIESEKRLTNEKLVPLLDRAALQLENNKKDEMDIIQNKNFEYIQELQRKQETIKTILNIDSNLELEKNNKTDFLEKRDEKNKNQKNEANYVLQKKEELERIKKLAKERIEKLEVEKEKIQKEEVRKLMGEKKLFEDIKKRMIEQQKTEEIKQQKIEELKQQKLKLEKEKLKLEKLRLEKLKKEKLTRSNNTTSERKIDHKSSNRFLFKNLLSSSHNTKILADIDHSNITSSNRQAMMQENEKIVKPTLIDSNRKSSLDKNLVGHSKIESNSNKADLISRLLVPTKSSTAKALNNYSNYLSFTESPLLAKTTRSSKLKSLSPLKKKSFIEMNNIKPKLSLLSNKNQERQPSFLLKKFERSSLNPTIFENTNHENKLEIKQARQTFNKELMARKRDFPNESVSKALNDVLEVNKKQKTNDTFHSNILFGKQSDKRVSKIMLLPFQPSSHALSDLNQDPQTVSLNATQKSKVQSNLQKSNPFAKIPSLKKTPVTPRFISLIQNQREKPFSPTVLPDINSESEDDHNGNVLKNWANSPELKQLLLRQQQMDPEKLFGPIQPLRMDEIFQGSRASRFKGRSSSGRWLAKDNASTQETHSYKKQMGYK</sequence>
<comment type="similarity">
    <text evidence="3">Belongs to the INCENP family.</text>
</comment>
<keyword evidence="6" id="KW-0539">Nucleus</keyword>
<evidence type="ECO:0000256" key="4">
    <source>
        <dbReference type="ARBA" id="ARBA00022490"/>
    </source>
</evidence>
<feature type="region of interest" description="Disordered" evidence="8">
    <location>
        <begin position="552"/>
        <end position="647"/>
    </location>
</feature>
<reference evidence="11" key="1">
    <citation type="submission" date="2016-05" db="EMBL/GenBank/DDBJ databases">
        <title>Comparative genomics of biotechnologically important yeasts.</title>
        <authorList>
            <consortium name="DOE Joint Genome Institute"/>
            <person name="Riley R."/>
            <person name="Haridas S."/>
            <person name="Wolfe K.H."/>
            <person name="Lopes M.R."/>
            <person name="Hittinger C.T."/>
            <person name="Goker M."/>
            <person name="Salamov A."/>
            <person name="Wisecaver J."/>
            <person name="Long T.M."/>
            <person name="Aerts A.L."/>
            <person name="Barry K."/>
            <person name="Choi C."/>
            <person name="Clum A."/>
            <person name="Coughlan A.Y."/>
            <person name="Deshpande S."/>
            <person name="Douglass A.P."/>
            <person name="Hanson S.J."/>
            <person name="Klenk H.-P."/>
            <person name="Labutti K."/>
            <person name="Lapidus A."/>
            <person name="Lindquist E."/>
            <person name="Lipzen A."/>
            <person name="Meier-Kolthoff J.P."/>
            <person name="Ohm R.A."/>
            <person name="Otillar R.P."/>
            <person name="Pangilinan J."/>
            <person name="Peng Y."/>
            <person name="Rokas A."/>
            <person name="Rosa C.A."/>
            <person name="Scheuner C."/>
            <person name="Sibirny A.A."/>
            <person name="Slot J.C."/>
            <person name="Stielow J.B."/>
            <person name="Sun H."/>
            <person name="Kurtzman C.P."/>
            <person name="Blackwell M."/>
            <person name="Grigoriev I.V."/>
            <person name="Jeffries T.W."/>
        </authorList>
    </citation>
    <scope>NUCLEOTIDE SEQUENCE [LARGE SCALE GENOMIC DNA]</scope>
    <source>
        <strain evidence="11">DSM 1968</strain>
    </source>
</reference>
<evidence type="ECO:0000256" key="1">
    <source>
        <dbReference type="ARBA" id="ARBA00004123"/>
    </source>
</evidence>
<evidence type="ECO:0000256" key="8">
    <source>
        <dbReference type="SAM" id="MobiDB-lite"/>
    </source>
</evidence>
<keyword evidence="4" id="KW-0963">Cytoplasm</keyword>
<keyword evidence="5" id="KW-0206">Cytoskeleton</keyword>
<evidence type="ECO:0000259" key="9">
    <source>
        <dbReference type="Pfam" id="PF03941"/>
    </source>
</evidence>
<dbReference type="InterPro" id="IPR005635">
    <property type="entry name" value="Inner_centromere_prot_ARK-bd"/>
</dbReference>
<dbReference type="GeneID" id="30965471"/>
<evidence type="ECO:0000313" key="10">
    <source>
        <dbReference type="EMBL" id="ODV60247.1"/>
    </source>
</evidence>
<dbReference type="Proteomes" id="UP000095038">
    <property type="component" value="Unassembled WGS sequence"/>
</dbReference>
<evidence type="ECO:0000256" key="6">
    <source>
        <dbReference type="ARBA" id="ARBA00023242"/>
    </source>
</evidence>
<dbReference type="Pfam" id="PF03941">
    <property type="entry name" value="INCENP_ARK-bind"/>
    <property type="match status" value="1"/>
</dbReference>
<evidence type="ECO:0000313" key="11">
    <source>
        <dbReference type="Proteomes" id="UP000095038"/>
    </source>
</evidence>
<dbReference type="Gene3D" id="6.10.250.2990">
    <property type="match status" value="1"/>
</dbReference>
<evidence type="ECO:0000256" key="5">
    <source>
        <dbReference type="ARBA" id="ARBA00023212"/>
    </source>
</evidence>
<organism evidence="10 11">
    <name type="scientific">Ascoidea rubescens DSM 1968</name>
    <dbReference type="NCBI Taxonomy" id="1344418"/>
    <lineage>
        <taxon>Eukaryota</taxon>
        <taxon>Fungi</taxon>
        <taxon>Dikarya</taxon>
        <taxon>Ascomycota</taxon>
        <taxon>Saccharomycotina</taxon>
        <taxon>Saccharomycetes</taxon>
        <taxon>Ascoideaceae</taxon>
        <taxon>Ascoidea</taxon>
    </lineage>
</organism>
<dbReference type="GO" id="GO:0005819">
    <property type="term" value="C:spindle"/>
    <property type="evidence" value="ECO:0007669"/>
    <property type="project" value="UniProtKB-SubCell"/>
</dbReference>
<dbReference type="STRING" id="1344418.A0A1D2VFJ8"/>
<dbReference type="RefSeq" id="XP_020046554.1">
    <property type="nucleotide sequence ID" value="XM_020191835.1"/>
</dbReference>
<evidence type="ECO:0000256" key="2">
    <source>
        <dbReference type="ARBA" id="ARBA00004186"/>
    </source>
</evidence>
<feature type="region of interest" description="Disordered" evidence="8">
    <location>
        <begin position="1324"/>
        <end position="1356"/>
    </location>
</feature>
<dbReference type="GO" id="GO:0005634">
    <property type="term" value="C:nucleus"/>
    <property type="evidence" value="ECO:0007669"/>
    <property type="project" value="UniProtKB-SubCell"/>
</dbReference>
<proteinExistence type="inferred from homology"/>
<gene>
    <name evidence="10" type="ORF">ASCRUDRAFT_70786</name>
</gene>
<dbReference type="OrthoDB" id="6123at2759"/>
<keyword evidence="7" id="KW-0175">Coiled coil</keyword>
<protein>
    <recommendedName>
        <fullName evidence="9">Inner centromere protein ARK-binding domain-containing protein</fullName>
    </recommendedName>
</protein>
<dbReference type="EMBL" id="KV454482">
    <property type="protein sequence ID" value="ODV60247.1"/>
    <property type="molecule type" value="Genomic_DNA"/>
</dbReference>